<protein>
    <submittedName>
        <fullName evidence="1">Thiamine biosynthesis protein ThiF</fullName>
    </submittedName>
</protein>
<accession>A0A418NKZ1</accession>
<dbReference type="AlphaFoldDB" id="A0A418NKZ1"/>
<sequence>MPFIDTAKIGDQLHRLAKLTLDTGEATTIEEAMQLLERYSLHVDVDPRTMESAAGQAALATTVNAARRAFLGGVTVSGVPDVALRVPLYGQIQLKDLVEQLGGRCVDAVRPAASHMAIGRRAMGLRATMDGWVAGCYAEGADFADSPEEAFVLTGIAAAGLTVAECFQQVRKSNPAAGRRRIALSLWRPDLPADDPRARGESPSVLPSSAWLIGLGNLGQAYLWALGWLPYADPSDFSLTLQDFDKLAESNDSTSLLTDLSMVGRCKSRAMAEWAEARGFATTIVERRFDRELKVNAEDPPVALCGVDNALARSALEDAGFGRVFEAGLGNGVSDYLALRLHSFPGPKAARQLWSGEGAAEPELLDRPAYRDLEERGADRCGLVQLAGRTVGAPFVGALAGALVVAELVKLANGGPNTALLDLHLRSPGQLAAFAQTSNFAFNPGGLLIRRQGIRS</sequence>
<dbReference type="Proteomes" id="UP000285092">
    <property type="component" value="Unassembled WGS sequence"/>
</dbReference>
<proteinExistence type="predicted"/>
<comment type="caution">
    <text evidence="1">The sequence shown here is derived from an EMBL/GenBank/DDBJ whole genome shotgun (WGS) entry which is preliminary data.</text>
</comment>
<keyword evidence="2" id="KW-1185">Reference proteome</keyword>
<dbReference type="EMBL" id="QXFK01000011">
    <property type="protein sequence ID" value="RIV80351.1"/>
    <property type="molecule type" value="Genomic_DNA"/>
</dbReference>
<evidence type="ECO:0000313" key="2">
    <source>
        <dbReference type="Proteomes" id="UP000285092"/>
    </source>
</evidence>
<evidence type="ECO:0000313" key="1">
    <source>
        <dbReference type="EMBL" id="RIV80351.1"/>
    </source>
</evidence>
<name>A0A418NKZ1_9SPHN</name>
<dbReference type="InterPro" id="IPR035985">
    <property type="entry name" value="Ubiquitin-activating_enz"/>
</dbReference>
<dbReference type="SUPFAM" id="SSF69572">
    <property type="entry name" value="Activating enzymes of the ubiquitin-like proteins"/>
    <property type="match status" value="1"/>
</dbReference>
<dbReference type="RefSeq" id="WP_119511937.1">
    <property type="nucleotide sequence ID" value="NZ_QXFK01000011.1"/>
</dbReference>
<dbReference type="GO" id="GO:0008641">
    <property type="term" value="F:ubiquitin-like modifier activating enzyme activity"/>
    <property type="evidence" value="ECO:0007669"/>
    <property type="project" value="InterPro"/>
</dbReference>
<dbReference type="OrthoDB" id="1489124at2"/>
<reference evidence="1 2" key="1">
    <citation type="submission" date="2018-08" db="EMBL/GenBank/DDBJ databases">
        <title>Altererythrobacter sp.Ery1 and Ery12, the genome sequencing of novel strains in genus Alterythrobacter.</title>
        <authorList>
            <person name="Cheng H."/>
            <person name="Wu Y.-H."/>
            <person name="Fang C."/>
            <person name="Xu X.-W."/>
        </authorList>
    </citation>
    <scope>NUCLEOTIDE SEQUENCE [LARGE SCALE GENOMIC DNA]</scope>
    <source>
        <strain evidence="1 2">Ery1</strain>
    </source>
</reference>
<gene>
    <name evidence="1" type="ORF">D2V04_03410</name>
</gene>
<organism evidence="1 2">
    <name type="scientific">Pelagerythrobacter aerophilus</name>
    <dbReference type="NCBI Taxonomy" id="2306995"/>
    <lineage>
        <taxon>Bacteria</taxon>
        <taxon>Pseudomonadati</taxon>
        <taxon>Pseudomonadota</taxon>
        <taxon>Alphaproteobacteria</taxon>
        <taxon>Sphingomonadales</taxon>
        <taxon>Erythrobacteraceae</taxon>
        <taxon>Pelagerythrobacter</taxon>
    </lineage>
</organism>